<reference evidence="6 7" key="1">
    <citation type="submission" date="2018-07" db="EMBL/GenBank/DDBJ databases">
        <title>a novel species of Sphingomonas isolated from the rhizosphere soil of Araceae plant.</title>
        <authorList>
            <person name="Zhiyong W."/>
            <person name="Qinglan Z."/>
            <person name="Zhiwei F."/>
            <person name="Ding X."/>
            <person name="Gejiao W."/>
            <person name="Shixue Z."/>
        </authorList>
    </citation>
    <scope>NUCLEOTIDE SEQUENCE [LARGE SCALE GENOMIC DNA]</scope>
    <source>
        <strain evidence="6 7">WZY 27</strain>
    </source>
</reference>
<dbReference type="GO" id="GO:0015036">
    <property type="term" value="F:disulfide oxidoreductase activity"/>
    <property type="evidence" value="ECO:0007669"/>
    <property type="project" value="UniProtKB-ARBA"/>
</dbReference>
<dbReference type="EMBL" id="QQNB01000001">
    <property type="protein sequence ID" value="RDE06739.1"/>
    <property type="molecule type" value="Genomic_DNA"/>
</dbReference>
<evidence type="ECO:0000256" key="4">
    <source>
        <dbReference type="ARBA" id="ARBA00023284"/>
    </source>
</evidence>
<dbReference type="InterPro" id="IPR017937">
    <property type="entry name" value="Thioredoxin_CS"/>
</dbReference>
<dbReference type="AlphaFoldDB" id="A0A369VY29"/>
<keyword evidence="3" id="KW-1015">Disulfide bond</keyword>
<dbReference type="Gene3D" id="3.40.30.10">
    <property type="entry name" value="Glutaredoxin"/>
    <property type="match status" value="1"/>
</dbReference>
<dbReference type="PANTHER" id="PTHR13887:SF14">
    <property type="entry name" value="DISULFIDE BOND FORMATION PROTEIN D"/>
    <property type="match status" value="1"/>
</dbReference>
<dbReference type="Pfam" id="PF01323">
    <property type="entry name" value="DSBA"/>
    <property type="match status" value="1"/>
</dbReference>
<dbReference type="InterPro" id="IPR036249">
    <property type="entry name" value="Thioredoxin-like_sf"/>
</dbReference>
<keyword evidence="4" id="KW-0676">Redox-active center</keyword>
<accession>A0A369VY29</accession>
<dbReference type="OrthoDB" id="9780147at2"/>
<evidence type="ECO:0000313" key="7">
    <source>
        <dbReference type="Proteomes" id="UP000253918"/>
    </source>
</evidence>
<feature type="domain" description="Thioredoxin" evidence="5">
    <location>
        <begin position="70"/>
        <end position="239"/>
    </location>
</feature>
<dbReference type="InterPro" id="IPR001853">
    <property type="entry name" value="DSBA-like_thioredoxin_dom"/>
</dbReference>
<comment type="caution">
    <text evidence="6">The sequence shown here is derived from an EMBL/GenBank/DDBJ whole genome shotgun (WGS) entry which is preliminary data.</text>
</comment>
<organism evidence="6 7">
    <name type="scientific">Sphingomonas aracearum</name>
    <dbReference type="NCBI Taxonomy" id="2283317"/>
    <lineage>
        <taxon>Bacteria</taxon>
        <taxon>Pseudomonadati</taxon>
        <taxon>Pseudomonadota</taxon>
        <taxon>Alphaproteobacteria</taxon>
        <taxon>Sphingomonadales</taxon>
        <taxon>Sphingomonadaceae</taxon>
        <taxon>Sphingomonas</taxon>
    </lineage>
</organism>
<dbReference type="InterPro" id="IPR013766">
    <property type="entry name" value="Thioredoxin_domain"/>
</dbReference>
<evidence type="ECO:0000259" key="5">
    <source>
        <dbReference type="PROSITE" id="PS51352"/>
    </source>
</evidence>
<name>A0A369VY29_9SPHN</name>
<evidence type="ECO:0000313" key="6">
    <source>
        <dbReference type="EMBL" id="RDE06739.1"/>
    </source>
</evidence>
<dbReference type="PROSITE" id="PS51352">
    <property type="entry name" value="THIOREDOXIN_2"/>
    <property type="match status" value="1"/>
</dbReference>
<keyword evidence="2" id="KW-0560">Oxidoreductase</keyword>
<dbReference type="CDD" id="cd03023">
    <property type="entry name" value="DsbA_Com1_like"/>
    <property type="match status" value="1"/>
</dbReference>
<dbReference type="SUPFAM" id="SSF52833">
    <property type="entry name" value="Thioredoxin-like"/>
    <property type="match status" value="1"/>
</dbReference>
<keyword evidence="7" id="KW-1185">Reference proteome</keyword>
<evidence type="ECO:0000256" key="3">
    <source>
        <dbReference type="ARBA" id="ARBA00023157"/>
    </source>
</evidence>
<dbReference type="PROSITE" id="PS00194">
    <property type="entry name" value="THIOREDOXIN_1"/>
    <property type="match status" value="1"/>
</dbReference>
<dbReference type="InterPro" id="IPR041205">
    <property type="entry name" value="ScsC_N"/>
</dbReference>
<proteinExistence type="predicted"/>
<keyword evidence="1" id="KW-0732">Signal</keyword>
<protein>
    <submittedName>
        <fullName evidence="6">DsbA family protein</fullName>
    </submittedName>
</protein>
<evidence type="ECO:0000256" key="1">
    <source>
        <dbReference type="ARBA" id="ARBA00022729"/>
    </source>
</evidence>
<dbReference type="RefSeq" id="WP_114686319.1">
    <property type="nucleotide sequence ID" value="NZ_QQNB01000001.1"/>
</dbReference>
<dbReference type="PANTHER" id="PTHR13887">
    <property type="entry name" value="GLUTATHIONE S-TRANSFERASE KAPPA"/>
    <property type="match status" value="1"/>
</dbReference>
<dbReference type="Pfam" id="PF18312">
    <property type="entry name" value="ScsC_N"/>
    <property type="match status" value="1"/>
</dbReference>
<sequence length="240" mass="25818">MSRLTLPLAALAGLLIGGLAVYLFTTSRHGAPLGERARMEAVVRDYVLSHPELIPEAMQRLQDKQTGSAVALNRKAIQTPFGNAWAGNPRGDVTVVEYFDYNCGYCRASLPLVRQLIASDPNVKVVFREWPILAQSSVDAARLSLAAAEQGKFEAFHDALYNAGPVSPETMRAAAAKAGVDPAGVARLGDRADKEIALNRQVARDLGLNGTPSWVIGDKVVSSMLPLDKLQQLVAEARTK</sequence>
<gene>
    <name evidence="6" type="ORF">DVW87_03310</name>
</gene>
<evidence type="ECO:0000256" key="2">
    <source>
        <dbReference type="ARBA" id="ARBA00023002"/>
    </source>
</evidence>
<dbReference type="Proteomes" id="UP000253918">
    <property type="component" value="Unassembled WGS sequence"/>
</dbReference>